<comment type="similarity">
    <text evidence="1">Belongs to the NifU family.</text>
</comment>
<dbReference type="Gene3D" id="3.30.300.130">
    <property type="entry name" value="Fe-S cluster assembly (FSCA)"/>
    <property type="match status" value="1"/>
</dbReference>
<dbReference type="PANTHER" id="PTHR11178">
    <property type="entry name" value="IRON-SULFUR CLUSTER SCAFFOLD PROTEIN NFU-RELATED"/>
    <property type="match status" value="1"/>
</dbReference>
<organism evidence="3 4">
    <name type="scientific">Bonamia ostreae</name>
    <dbReference type="NCBI Taxonomy" id="126728"/>
    <lineage>
        <taxon>Eukaryota</taxon>
        <taxon>Sar</taxon>
        <taxon>Rhizaria</taxon>
        <taxon>Endomyxa</taxon>
        <taxon>Ascetosporea</taxon>
        <taxon>Haplosporida</taxon>
        <taxon>Bonamia</taxon>
    </lineage>
</organism>
<reference evidence="3 4" key="1">
    <citation type="journal article" date="2024" name="BMC Biol.">
        <title>Comparative genomics of Ascetosporea gives new insight into the evolutionary basis for animal parasitism in Rhizaria.</title>
        <authorList>
            <person name="Hiltunen Thoren M."/>
            <person name="Onut-Brannstrom I."/>
            <person name="Alfjorden A."/>
            <person name="Peckova H."/>
            <person name="Swords F."/>
            <person name="Hooper C."/>
            <person name="Holzer A.S."/>
            <person name="Bass D."/>
            <person name="Burki F."/>
        </authorList>
    </citation>
    <scope>NUCLEOTIDE SEQUENCE [LARGE SCALE GENOMIC DNA]</scope>
    <source>
        <strain evidence="3">20-A016</strain>
    </source>
</reference>
<dbReference type="PANTHER" id="PTHR11178:SF51">
    <property type="entry name" value="FE_S BIOGENESIS PROTEIN NFUA"/>
    <property type="match status" value="1"/>
</dbReference>
<feature type="domain" description="NIF system FeS cluster assembly NifU C-terminal" evidence="2">
    <location>
        <begin position="5"/>
        <end position="71"/>
    </location>
</feature>
<dbReference type="EMBL" id="JBDODL010004183">
    <property type="protein sequence ID" value="MES1922964.1"/>
    <property type="molecule type" value="Genomic_DNA"/>
</dbReference>
<comment type="caution">
    <text evidence="3">The sequence shown here is derived from an EMBL/GenBank/DDBJ whole genome shotgun (WGS) entry which is preliminary data.</text>
</comment>
<evidence type="ECO:0000256" key="1">
    <source>
        <dbReference type="ARBA" id="ARBA00006420"/>
    </source>
</evidence>
<evidence type="ECO:0000313" key="4">
    <source>
        <dbReference type="Proteomes" id="UP001439008"/>
    </source>
</evidence>
<dbReference type="InterPro" id="IPR001075">
    <property type="entry name" value="NIF_FeS_clus_asmbl_NifU_C"/>
</dbReference>
<sequence>MLRKIEKVLDAEVRPGLKSHGGTVELIDVDNNKLFIKMAGGCQGCSSAQTTVKSGIEKLIKDKFPMIEEVIDLTDHAQGTNPYYK</sequence>
<keyword evidence="4" id="KW-1185">Reference proteome</keyword>
<dbReference type="InterPro" id="IPR034904">
    <property type="entry name" value="FSCA_dom_sf"/>
</dbReference>
<evidence type="ECO:0000259" key="2">
    <source>
        <dbReference type="Pfam" id="PF01106"/>
    </source>
</evidence>
<name>A0ABV2ATY9_9EUKA</name>
<dbReference type="Proteomes" id="UP001439008">
    <property type="component" value="Unassembled WGS sequence"/>
</dbReference>
<accession>A0ABV2ATY9</accession>
<proteinExistence type="inferred from homology"/>
<dbReference type="SUPFAM" id="SSF117916">
    <property type="entry name" value="Fe-S cluster assembly (FSCA) domain-like"/>
    <property type="match status" value="1"/>
</dbReference>
<evidence type="ECO:0000313" key="3">
    <source>
        <dbReference type="EMBL" id="MES1922964.1"/>
    </source>
</evidence>
<dbReference type="Pfam" id="PF01106">
    <property type="entry name" value="NifU"/>
    <property type="match status" value="1"/>
</dbReference>
<gene>
    <name evidence="3" type="ORF">MHBO_004496</name>
</gene>
<protein>
    <recommendedName>
        <fullName evidence="2">NIF system FeS cluster assembly NifU C-terminal domain-containing protein</fullName>
    </recommendedName>
</protein>